<dbReference type="Pfam" id="PF00266">
    <property type="entry name" value="Aminotran_5"/>
    <property type="match status" value="1"/>
</dbReference>
<dbReference type="InterPro" id="IPR000192">
    <property type="entry name" value="Aminotrans_V_dom"/>
</dbReference>
<keyword evidence="4" id="KW-0808">Transferase</keyword>
<dbReference type="GO" id="GO:0008453">
    <property type="term" value="F:alanine-glyoxylate transaminase activity"/>
    <property type="evidence" value="ECO:0007669"/>
    <property type="project" value="TreeGrafter"/>
</dbReference>
<dbReference type="InterPro" id="IPR015424">
    <property type="entry name" value="PyrdxlP-dep_Trfase"/>
</dbReference>
<organism evidence="4 5">
    <name type="scientific">Dyadobacter psychrotolerans</name>
    <dbReference type="NCBI Taxonomy" id="2541721"/>
    <lineage>
        <taxon>Bacteria</taxon>
        <taxon>Pseudomonadati</taxon>
        <taxon>Bacteroidota</taxon>
        <taxon>Cytophagia</taxon>
        <taxon>Cytophagales</taxon>
        <taxon>Spirosomataceae</taxon>
        <taxon>Dyadobacter</taxon>
    </lineage>
</organism>
<feature type="domain" description="Aminotransferase class V" evidence="3">
    <location>
        <begin position="8"/>
        <end position="313"/>
    </location>
</feature>
<protein>
    <submittedName>
        <fullName evidence="4">Alanine--glyoxylate aminotransferase family protein</fullName>
    </submittedName>
</protein>
<dbReference type="PANTHER" id="PTHR21152">
    <property type="entry name" value="AMINOTRANSFERASE CLASS V"/>
    <property type="match status" value="1"/>
</dbReference>
<comment type="cofactor">
    <cofactor evidence="1">
        <name>pyridoxal 5'-phosphate</name>
        <dbReference type="ChEBI" id="CHEBI:597326"/>
    </cofactor>
</comment>
<dbReference type="Gene3D" id="3.40.640.10">
    <property type="entry name" value="Type I PLP-dependent aspartate aminotransferase-like (Major domain)"/>
    <property type="match status" value="1"/>
</dbReference>
<dbReference type="Gene3D" id="3.90.1150.10">
    <property type="entry name" value="Aspartate Aminotransferase, domain 1"/>
    <property type="match status" value="1"/>
</dbReference>
<dbReference type="InterPro" id="IPR015422">
    <property type="entry name" value="PyrdxlP-dep_Trfase_small"/>
</dbReference>
<keyword evidence="4" id="KW-0032">Aminotransferase</keyword>
<dbReference type="Proteomes" id="UP000294850">
    <property type="component" value="Unassembled WGS sequence"/>
</dbReference>
<reference evidence="4 5" key="1">
    <citation type="submission" date="2019-03" db="EMBL/GenBank/DDBJ databases">
        <title>Dyadobacter AR-3-6 sp. nov., isolated from arctic soil.</title>
        <authorList>
            <person name="Chaudhary D.K."/>
        </authorList>
    </citation>
    <scope>NUCLEOTIDE SEQUENCE [LARGE SCALE GENOMIC DNA]</scope>
    <source>
        <strain evidence="4 5">AR-3-6</strain>
    </source>
</reference>
<sequence>MITFYPGPSKVYPQIEKYLQDAFHSGILSVNHRSDVFMEMLRSTIESVKAKLDIPADYEVYFVSSATECWEIIAQSLIGSSSLHIYNGAFGEKWLEYTAKIKPGAEGFSFGLNEAPDIEELNIDLGHDVICITHNETSNGTALPLLFHSDLRSLTNQIIAVDATSSMAGAILPWKDADVWYASVQKCFGLPAGMAVMVVSPAAIHRAEQVADRSFYNSLLFTRENFLKYQTPYTPNALGIYLLGRVMEHVAPIVNVASEIHERAREWYAFLPENGYELLVNHRSVQSDTVIAVQADREKVTRIKSMARQAGLQLGNGYGKWKETSFRIANFPAITITEISLLRNFLFTISRS</sequence>
<evidence type="ECO:0000259" key="3">
    <source>
        <dbReference type="Pfam" id="PF00266"/>
    </source>
</evidence>
<evidence type="ECO:0000256" key="2">
    <source>
        <dbReference type="ARBA" id="ARBA00022898"/>
    </source>
</evidence>
<dbReference type="OrthoDB" id="975012at2"/>
<dbReference type="GO" id="GO:0004760">
    <property type="term" value="F:L-serine-pyruvate transaminase activity"/>
    <property type="evidence" value="ECO:0007669"/>
    <property type="project" value="TreeGrafter"/>
</dbReference>
<evidence type="ECO:0000313" key="5">
    <source>
        <dbReference type="Proteomes" id="UP000294850"/>
    </source>
</evidence>
<proteinExistence type="predicted"/>
<dbReference type="PANTHER" id="PTHR21152:SF40">
    <property type="entry name" value="ALANINE--GLYOXYLATE AMINOTRANSFERASE"/>
    <property type="match status" value="1"/>
</dbReference>
<name>A0A4R5DR31_9BACT</name>
<evidence type="ECO:0000256" key="1">
    <source>
        <dbReference type="ARBA" id="ARBA00001933"/>
    </source>
</evidence>
<dbReference type="GO" id="GO:0019265">
    <property type="term" value="P:glycine biosynthetic process, by transamination of glyoxylate"/>
    <property type="evidence" value="ECO:0007669"/>
    <property type="project" value="TreeGrafter"/>
</dbReference>
<keyword evidence="5" id="KW-1185">Reference proteome</keyword>
<dbReference type="AlphaFoldDB" id="A0A4R5DR31"/>
<evidence type="ECO:0000313" key="4">
    <source>
        <dbReference type="EMBL" id="TDE16876.1"/>
    </source>
</evidence>
<dbReference type="InterPro" id="IPR015421">
    <property type="entry name" value="PyrdxlP-dep_Trfase_major"/>
</dbReference>
<gene>
    <name evidence="4" type="ORF">E0F88_08075</name>
</gene>
<keyword evidence="2" id="KW-0663">Pyridoxal phosphate</keyword>
<comment type="caution">
    <text evidence="4">The sequence shown here is derived from an EMBL/GenBank/DDBJ whole genome shotgun (WGS) entry which is preliminary data.</text>
</comment>
<accession>A0A4R5DR31</accession>
<dbReference type="SUPFAM" id="SSF53383">
    <property type="entry name" value="PLP-dependent transferases"/>
    <property type="match status" value="1"/>
</dbReference>
<dbReference type="EMBL" id="SMFL01000003">
    <property type="protein sequence ID" value="TDE16876.1"/>
    <property type="molecule type" value="Genomic_DNA"/>
</dbReference>